<dbReference type="Proteomes" id="UP000239874">
    <property type="component" value="Unassembled WGS sequence"/>
</dbReference>
<dbReference type="Gene3D" id="3.40.50.300">
    <property type="entry name" value="P-loop containing nucleotide triphosphate hydrolases"/>
    <property type="match status" value="2"/>
</dbReference>
<dbReference type="PROSITE" id="PS50893">
    <property type="entry name" value="ABC_TRANSPORTER_2"/>
    <property type="match status" value="2"/>
</dbReference>
<evidence type="ECO:0000256" key="5">
    <source>
        <dbReference type="SAM" id="MobiDB-lite"/>
    </source>
</evidence>
<dbReference type="SUPFAM" id="SSF52540">
    <property type="entry name" value="P-loop containing nucleoside triphosphate hydrolases"/>
    <property type="match status" value="2"/>
</dbReference>
<dbReference type="PROSITE" id="PS00211">
    <property type="entry name" value="ABC_TRANSPORTER_1"/>
    <property type="match status" value="1"/>
</dbReference>
<dbReference type="InterPro" id="IPR027417">
    <property type="entry name" value="P-loop_NTPase"/>
</dbReference>
<evidence type="ECO:0000313" key="7">
    <source>
        <dbReference type="EMBL" id="PPJ35713.1"/>
    </source>
</evidence>
<evidence type="ECO:0000259" key="6">
    <source>
        <dbReference type="PROSITE" id="PS50893"/>
    </source>
</evidence>
<dbReference type="Pfam" id="PF00005">
    <property type="entry name" value="ABC_tran"/>
    <property type="match status" value="2"/>
</dbReference>
<evidence type="ECO:0000313" key="8">
    <source>
        <dbReference type="Proteomes" id="UP000239874"/>
    </source>
</evidence>
<dbReference type="GO" id="GO:0005524">
    <property type="term" value="F:ATP binding"/>
    <property type="evidence" value="ECO:0007669"/>
    <property type="project" value="UniProtKB-KW"/>
</dbReference>
<feature type="domain" description="ABC transporter" evidence="6">
    <location>
        <begin position="74"/>
        <end position="317"/>
    </location>
</feature>
<keyword evidence="3" id="KW-0547">Nucleotide-binding</keyword>
<keyword evidence="2" id="KW-0677">Repeat</keyword>
<dbReference type="SMART" id="SM00382">
    <property type="entry name" value="AAA"/>
    <property type="match status" value="2"/>
</dbReference>
<gene>
    <name evidence="7" type="ORF">C5E45_24545</name>
</gene>
<dbReference type="GO" id="GO:0016887">
    <property type="term" value="F:ATP hydrolysis activity"/>
    <property type="evidence" value="ECO:0007669"/>
    <property type="project" value="InterPro"/>
</dbReference>
<dbReference type="InterPro" id="IPR003439">
    <property type="entry name" value="ABC_transporter-like_ATP-bd"/>
</dbReference>
<evidence type="ECO:0000256" key="1">
    <source>
        <dbReference type="ARBA" id="ARBA00022448"/>
    </source>
</evidence>
<proteinExistence type="predicted"/>
<protein>
    <submittedName>
        <fullName evidence="7">ABC transporter</fullName>
    </submittedName>
</protein>
<dbReference type="PANTHER" id="PTHR43790">
    <property type="entry name" value="CARBOHYDRATE TRANSPORT ATP-BINDING PROTEIN MG119-RELATED"/>
    <property type="match status" value="1"/>
</dbReference>
<comment type="caution">
    <text evidence="7">The sequence shown here is derived from an EMBL/GenBank/DDBJ whole genome shotgun (WGS) entry which is preliminary data.</text>
</comment>
<dbReference type="InterPro" id="IPR050107">
    <property type="entry name" value="ABC_carbohydrate_import_ATPase"/>
</dbReference>
<keyword evidence="1" id="KW-0813">Transport</keyword>
<name>A0A2S6AKI3_9NOCA</name>
<evidence type="ECO:0000256" key="4">
    <source>
        <dbReference type="ARBA" id="ARBA00022840"/>
    </source>
</evidence>
<feature type="region of interest" description="Disordered" evidence="5">
    <location>
        <begin position="1"/>
        <end position="40"/>
    </location>
</feature>
<sequence>MKVPASRSSTPNTVCPQQGRGGRRNSTTSVRSPAPGRADRDRVRLAHPHSRRYPASPARHLRKVFGMTAPPPSLVFGNISKSFGSTRALKQVSFEIPHNTVHALCGGNGSGKSTLIKILAGVYQADSGVIAVDGDRHDASKTSPGWATHAGLHFVHQATGTFPDLTVAENFAMGSAFGVRGLRPIPWTALNRKVRSVLDRFEIDVSPGARIGELSPAAQTMVAVARALQDEESSGRGALILDEPTASLTTREVDEVLDAIRGYRIRGHTVIFVTHRLGEILEVADGVTFLRDGIHQETVRARNLTEQYLIERITGESYCGRSVKEAVRATEVCLSLRNYSVGPVKRANIKVGKGEIVGISGLLGSGRSTLLRSLFGMVSITSGVAEFGGKPLAPRSPLEAIRRGVVYIPEDRPGMASFPELTVRENLSCSNLARYWSGICMKRGRERRAVAAALDMYGVVTSSTETAFSNLSGGNQQKVVLARWMELGPQLMLLDEPSQGVDVGARRSIHERIMAGAREGVSVLVVSSDPQELAELCDRVVGLHNGQVVGEVSGVNLTPARCAELAHGIVGSQAHSPSFT</sequence>
<dbReference type="CDD" id="cd03215">
    <property type="entry name" value="ABC_Carb_Monos_II"/>
    <property type="match status" value="1"/>
</dbReference>
<dbReference type="CDD" id="cd03216">
    <property type="entry name" value="ABC_Carb_Monos_I"/>
    <property type="match status" value="1"/>
</dbReference>
<dbReference type="PANTHER" id="PTHR43790:SF9">
    <property type="entry name" value="GALACTOFURANOSE TRANSPORTER ATP-BINDING PROTEIN YTFR"/>
    <property type="match status" value="1"/>
</dbReference>
<dbReference type="AlphaFoldDB" id="A0A2S6AKI3"/>
<dbReference type="InterPro" id="IPR003593">
    <property type="entry name" value="AAA+_ATPase"/>
</dbReference>
<feature type="domain" description="ABC transporter" evidence="6">
    <location>
        <begin position="327"/>
        <end position="570"/>
    </location>
</feature>
<keyword evidence="4" id="KW-0067">ATP-binding</keyword>
<evidence type="ECO:0000256" key="2">
    <source>
        <dbReference type="ARBA" id="ARBA00022737"/>
    </source>
</evidence>
<evidence type="ECO:0000256" key="3">
    <source>
        <dbReference type="ARBA" id="ARBA00022741"/>
    </source>
</evidence>
<feature type="compositionally biased region" description="Polar residues" evidence="5">
    <location>
        <begin position="1"/>
        <end position="16"/>
    </location>
</feature>
<accession>A0A2S6AKI3</accession>
<dbReference type="EMBL" id="PSZC01000019">
    <property type="protein sequence ID" value="PPJ35713.1"/>
    <property type="molecule type" value="Genomic_DNA"/>
</dbReference>
<reference evidence="7 8" key="1">
    <citation type="submission" date="2018-02" db="EMBL/GenBank/DDBJ databases">
        <title>8 Nocardia nova and 1 Nocardia cyriacigeorgica strain used for evolution to TMP-SMX.</title>
        <authorList>
            <person name="Mehta H."/>
            <person name="Weng J."/>
            <person name="Shamoo Y."/>
        </authorList>
    </citation>
    <scope>NUCLEOTIDE SEQUENCE [LARGE SCALE GENOMIC DNA]</scope>
    <source>
        <strain evidence="7 8">MDA3139</strain>
    </source>
</reference>
<organism evidence="7 8">
    <name type="scientific">Nocardia nova</name>
    <dbReference type="NCBI Taxonomy" id="37330"/>
    <lineage>
        <taxon>Bacteria</taxon>
        <taxon>Bacillati</taxon>
        <taxon>Actinomycetota</taxon>
        <taxon>Actinomycetes</taxon>
        <taxon>Mycobacteriales</taxon>
        <taxon>Nocardiaceae</taxon>
        <taxon>Nocardia</taxon>
    </lineage>
</organism>
<dbReference type="InterPro" id="IPR017871">
    <property type="entry name" value="ABC_transporter-like_CS"/>
</dbReference>